<dbReference type="EMBL" id="CABFNP030001245">
    <property type="protein sequence ID" value="CAI6094144.1"/>
    <property type="molecule type" value="Genomic_DNA"/>
</dbReference>
<feature type="non-terminal residue" evidence="1">
    <location>
        <position position="262"/>
    </location>
</feature>
<name>A0AA35MCP6_9HYPO</name>
<organism evidence="1 2">
    <name type="scientific">Clonostachys chloroleuca</name>
    <dbReference type="NCBI Taxonomy" id="1926264"/>
    <lineage>
        <taxon>Eukaryota</taxon>
        <taxon>Fungi</taxon>
        <taxon>Dikarya</taxon>
        <taxon>Ascomycota</taxon>
        <taxon>Pezizomycotina</taxon>
        <taxon>Sordariomycetes</taxon>
        <taxon>Hypocreomycetidae</taxon>
        <taxon>Hypocreales</taxon>
        <taxon>Bionectriaceae</taxon>
        <taxon>Clonostachys</taxon>
    </lineage>
</organism>
<proteinExistence type="predicted"/>
<evidence type="ECO:0000313" key="1">
    <source>
        <dbReference type="EMBL" id="CAI6094144.1"/>
    </source>
</evidence>
<dbReference type="AlphaFoldDB" id="A0AA35MCP6"/>
<protein>
    <submittedName>
        <fullName evidence="1">Uncharacterized protein</fullName>
    </submittedName>
</protein>
<dbReference type="Proteomes" id="UP001160390">
    <property type="component" value="Unassembled WGS sequence"/>
</dbReference>
<gene>
    <name evidence="1" type="ORF">CCHLO57077_00000623</name>
</gene>
<sequence length="262" mass="30402">MPYSTIRSISFWIYSKGGEESWENPFSDPLPVATYLPLQVFDSIRVMYNLQSLTLRVDWFSKCQESFFYGLLQNIEIQAKHIRIYASNRITRRVLQKSPQLEALELPQRIDITRLHSGVGRLRRLVAGVDRVQCGGPIQFPTINEVNLTWITKRYKNLEELVLKTSFHLQENRVFKNRAVVSAFQKDFTKAIKIFESMPSLKRLAITIDIKTAQSFGHAEGDEDVFLHITSSLAVNLHAPPRSNWHHQRPERILDSHQGILW</sequence>
<keyword evidence="2" id="KW-1185">Reference proteome</keyword>
<reference evidence="1" key="1">
    <citation type="submission" date="2023-01" db="EMBL/GenBank/DDBJ databases">
        <authorList>
            <person name="Piombo E."/>
        </authorList>
    </citation>
    <scope>NUCLEOTIDE SEQUENCE</scope>
</reference>
<comment type="caution">
    <text evidence="1">The sequence shown here is derived from an EMBL/GenBank/DDBJ whole genome shotgun (WGS) entry which is preliminary data.</text>
</comment>
<accession>A0AA35MCP6</accession>
<evidence type="ECO:0000313" key="2">
    <source>
        <dbReference type="Proteomes" id="UP001160390"/>
    </source>
</evidence>